<evidence type="ECO:0000313" key="2">
    <source>
        <dbReference type="Proteomes" id="UP001642484"/>
    </source>
</evidence>
<organism evidence="1 2">
    <name type="scientific">Durusdinium trenchii</name>
    <dbReference type="NCBI Taxonomy" id="1381693"/>
    <lineage>
        <taxon>Eukaryota</taxon>
        <taxon>Sar</taxon>
        <taxon>Alveolata</taxon>
        <taxon>Dinophyceae</taxon>
        <taxon>Suessiales</taxon>
        <taxon>Symbiodiniaceae</taxon>
        <taxon>Durusdinium</taxon>
    </lineage>
</organism>
<accession>A0ABP0KW30</accession>
<gene>
    <name evidence="1" type="ORF">CCMP2556_LOCUS18138</name>
</gene>
<feature type="non-terminal residue" evidence="1">
    <location>
        <position position="121"/>
    </location>
</feature>
<proteinExistence type="predicted"/>
<comment type="caution">
    <text evidence="1">The sequence shown here is derived from an EMBL/GenBank/DDBJ whole genome shotgun (WGS) entry which is preliminary data.</text>
</comment>
<evidence type="ECO:0000313" key="1">
    <source>
        <dbReference type="EMBL" id="CAK9031064.1"/>
    </source>
</evidence>
<reference evidence="1 2" key="1">
    <citation type="submission" date="2024-02" db="EMBL/GenBank/DDBJ databases">
        <authorList>
            <person name="Chen Y."/>
            <person name="Shah S."/>
            <person name="Dougan E. K."/>
            <person name="Thang M."/>
            <person name="Chan C."/>
        </authorList>
    </citation>
    <scope>NUCLEOTIDE SEQUENCE [LARGE SCALE GENOMIC DNA]</scope>
</reference>
<keyword evidence="2" id="KW-1185">Reference proteome</keyword>
<dbReference type="Proteomes" id="UP001642484">
    <property type="component" value="Unassembled WGS sequence"/>
</dbReference>
<dbReference type="EMBL" id="CAXAMN010010202">
    <property type="protein sequence ID" value="CAK9031064.1"/>
    <property type="molecule type" value="Genomic_DNA"/>
</dbReference>
<sequence length="121" mass="13590">MEKTEQLNYKDWQEAIKAGGGWKPGPGMTDKGKIFVVGSGLEFEKTKRANQRGGQGTCLAQNVKWSLKHQEEPQPMFGTSDAEALESAARYMFEWPEDDVQNPSVWTVLRADARLRSDGKE</sequence>
<protein>
    <submittedName>
        <fullName evidence="1">Uncharacterized protein</fullName>
    </submittedName>
</protein>
<name>A0ABP0KW30_9DINO</name>